<name>A0A1T3P2W2_9ACTN</name>
<dbReference type="Proteomes" id="UP000190037">
    <property type="component" value="Unassembled WGS sequence"/>
</dbReference>
<dbReference type="STRING" id="159449.B4N89_22475"/>
<keyword evidence="3" id="KW-1185">Reference proteome</keyword>
<keyword evidence="1" id="KW-0812">Transmembrane</keyword>
<accession>A0A1T3P2W2</accession>
<comment type="caution">
    <text evidence="2">The sequence shown here is derived from an EMBL/GenBank/DDBJ whole genome shotgun (WGS) entry which is preliminary data.</text>
</comment>
<proteinExistence type="predicted"/>
<evidence type="ECO:0000313" key="3">
    <source>
        <dbReference type="Proteomes" id="UP000190037"/>
    </source>
</evidence>
<evidence type="ECO:0000256" key="1">
    <source>
        <dbReference type="SAM" id="Phobius"/>
    </source>
</evidence>
<dbReference type="AlphaFoldDB" id="A0A1T3P2W2"/>
<keyword evidence="1" id="KW-1133">Transmembrane helix</keyword>
<dbReference type="EMBL" id="MWQN01000001">
    <property type="protein sequence ID" value="OPC83334.1"/>
    <property type="molecule type" value="Genomic_DNA"/>
</dbReference>
<organism evidence="2 3">
    <name type="scientific">Embleya scabrispora</name>
    <dbReference type="NCBI Taxonomy" id="159449"/>
    <lineage>
        <taxon>Bacteria</taxon>
        <taxon>Bacillati</taxon>
        <taxon>Actinomycetota</taxon>
        <taxon>Actinomycetes</taxon>
        <taxon>Kitasatosporales</taxon>
        <taxon>Streptomycetaceae</taxon>
        <taxon>Embleya</taxon>
    </lineage>
</organism>
<reference evidence="2 3" key="1">
    <citation type="submission" date="2017-03" db="EMBL/GenBank/DDBJ databases">
        <title>Draft genome sequence of Streptomyces scabrisporus NF3, endophyte isolated from Amphipterygium adstringens.</title>
        <authorList>
            <person name="Vazquez M."/>
            <person name="Ceapa C.D."/>
            <person name="Rodriguez Luna D."/>
            <person name="Sanchez Esquivel S."/>
        </authorList>
    </citation>
    <scope>NUCLEOTIDE SEQUENCE [LARGE SCALE GENOMIC DNA]</scope>
    <source>
        <strain evidence="2 3">NF3</strain>
    </source>
</reference>
<evidence type="ECO:0000313" key="2">
    <source>
        <dbReference type="EMBL" id="OPC83334.1"/>
    </source>
</evidence>
<keyword evidence="1" id="KW-0472">Membrane</keyword>
<gene>
    <name evidence="2" type="ORF">B4N89_22475</name>
</gene>
<feature type="transmembrane region" description="Helical" evidence="1">
    <location>
        <begin position="12"/>
        <end position="33"/>
    </location>
</feature>
<dbReference type="NCBIfam" id="NF041681">
    <property type="entry name" value="HGxxPAAW"/>
    <property type="match status" value="1"/>
</dbReference>
<feature type="transmembrane region" description="Helical" evidence="1">
    <location>
        <begin position="39"/>
        <end position="59"/>
    </location>
</feature>
<dbReference type="OrthoDB" id="3872677at2"/>
<sequence length="69" mass="6743">MSSQAGNHGSTPAAWTVTILALIGCTVSGVAMIAANVMLFWVGAAVVLVGCIAGAGMRMGGLGAAPARR</sequence>
<dbReference type="RefSeq" id="WP_078977628.1">
    <property type="nucleotide sequence ID" value="NZ_MWQN01000001.1"/>
</dbReference>
<protein>
    <submittedName>
        <fullName evidence="2">Uncharacterized protein</fullName>
    </submittedName>
</protein>